<keyword evidence="2" id="KW-1185">Reference proteome</keyword>
<organism evidence="1 2">
    <name type="scientific">Alternaria gaisen</name>
    <dbReference type="NCBI Taxonomy" id="167740"/>
    <lineage>
        <taxon>Eukaryota</taxon>
        <taxon>Fungi</taxon>
        <taxon>Dikarya</taxon>
        <taxon>Ascomycota</taxon>
        <taxon>Pezizomycotina</taxon>
        <taxon>Dothideomycetes</taxon>
        <taxon>Pleosporomycetidae</taxon>
        <taxon>Pleosporales</taxon>
        <taxon>Pleosporineae</taxon>
        <taxon>Pleosporaceae</taxon>
        <taxon>Alternaria</taxon>
        <taxon>Alternaria sect. Alternaria</taxon>
    </lineage>
</organism>
<accession>A0ACB6FLL5</accession>
<evidence type="ECO:0000313" key="2">
    <source>
        <dbReference type="Proteomes" id="UP000293547"/>
    </source>
</evidence>
<sequence>MTTQGPIAAAPIAEVPLPDTDVAKSTVDIKTGELAHENDLTFDPAALQAKYLQERDRRLARDEGVEQYTLLDGSLSHYLEDPWVEPGFKRDPIEEETEVVIIGGGYGAQVCAVRLIEAGINDFKIIEKAGDFGGTWYWNRYPGAQCDIES</sequence>
<reference evidence="1 2" key="1">
    <citation type="journal article" date="2019" name="bioRxiv">
        <title>Genomics, evolutionary history and diagnostics of the Alternaria alternata species group including apple and Asian pear pathotypes.</title>
        <authorList>
            <person name="Armitage A.D."/>
            <person name="Cockerton H.M."/>
            <person name="Sreenivasaprasad S."/>
            <person name="Woodhall J.W."/>
            <person name="Lane C.R."/>
            <person name="Harrison R.J."/>
            <person name="Clarkson J.P."/>
        </authorList>
    </citation>
    <scope>NUCLEOTIDE SEQUENCE [LARGE SCALE GENOMIC DNA]</scope>
    <source>
        <strain evidence="1 2">FERA 650</strain>
    </source>
</reference>
<gene>
    <name evidence="1" type="ORF">AG0111_0g6985</name>
</gene>
<name>A0ACB6FLL5_9PLEO</name>
<proteinExistence type="predicted"/>
<evidence type="ECO:0000313" key="1">
    <source>
        <dbReference type="EMBL" id="KAB2105316.1"/>
    </source>
</evidence>
<dbReference type="Proteomes" id="UP000293547">
    <property type="component" value="Unassembled WGS sequence"/>
</dbReference>
<protein>
    <submittedName>
        <fullName evidence="1">Uncharacterized protein</fullName>
    </submittedName>
</protein>
<dbReference type="EMBL" id="PDWZ02000006">
    <property type="protein sequence ID" value="KAB2105316.1"/>
    <property type="molecule type" value="Genomic_DNA"/>
</dbReference>
<comment type="caution">
    <text evidence="1">The sequence shown here is derived from an EMBL/GenBank/DDBJ whole genome shotgun (WGS) entry which is preliminary data.</text>
</comment>